<evidence type="ECO:0000256" key="1">
    <source>
        <dbReference type="ARBA" id="ARBA00004123"/>
    </source>
</evidence>
<dbReference type="Proteomes" id="UP001396334">
    <property type="component" value="Unassembled WGS sequence"/>
</dbReference>
<keyword evidence="3" id="KW-0238">DNA-binding</keyword>
<feature type="domain" description="AP2/ERF" evidence="8">
    <location>
        <begin position="51"/>
        <end position="110"/>
    </location>
</feature>
<comment type="similarity">
    <text evidence="6">Belongs to the AP2/ERF transcription factor family. ERF subfamily.</text>
</comment>
<feature type="region of interest" description="Disordered" evidence="7">
    <location>
        <begin position="113"/>
        <end position="157"/>
    </location>
</feature>
<name>A0ABR2TP29_9ROSI</name>
<dbReference type="InterPro" id="IPR036955">
    <property type="entry name" value="AP2/ERF_dom_sf"/>
</dbReference>
<dbReference type="InterPro" id="IPR001471">
    <property type="entry name" value="AP2/ERF_dom"/>
</dbReference>
<keyword evidence="4" id="KW-0804">Transcription</keyword>
<evidence type="ECO:0000313" key="9">
    <source>
        <dbReference type="EMBL" id="KAK9039240.1"/>
    </source>
</evidence>
<dbReference type="CDD" id="cd00018">
    <property type="entry name" value="AP2"/>
    <property type="match status" value="1"/>
</dbReference>
<proteinExistence type="inferred from homology"/>
<keyword evidence="5" id="KW-0539">Nucleus</keyword>
<evidence type="ECO:0000256" key="3">
    <source>
        <dbReference type="ARBA" id="ARBA00023125"/>
    </source>
</evidence>
<evidence type="ECO:0000256" key="6">
    <source>
        <dbReference type="ARBA" id="ARBA00024343"/>
    </source>
</evidence>
<comment type="subcellular location">
    <subcellularLocation>
        <location evidence="1">Nucleus</location>
    </subcellularLocation>
</comment>
<dbReference type="PANTHER" id="PTHR31190:SF488">
    <property type="entry name" value="ETHYLENE-RESPONSIVE TRANSCRIPTION FACTOR ERF096"/>
    <property type="match status" value="1"/>
</dbReference>
<dbReference type="SMART" id="SM00380">
    <property type="entry name" value="AP2"/>
    <property type="match status" value="1"/>
</dbReference>
<dbReference type="PRINTS" id="PR00367">
    <property type="entry name" value="ETHRSPELEMNT"/>
</dbReference>
<evidence type="ECO:0000256" key="2">
    <source>
        <dbReference type="ARBA" id="ARBA00023015"/>
    </source>
</evidence>
<evidence type="ECO:0000259" key="8">
    <source>
        <dbReference type="PROSITE" id="PS51032"/>
    </source>
</evidence>
<dbReference type="InterPro" id="IPR016177">
    <property type="entry name" value="DNA-bd_dom_sf"/>
</dbReference>
<evidence type="ECO:0000256" key="4">
    <source>
        <dbReference type="ARBA" id="ARBA00023163"/>
    </source>
</evidence>
<keyword evidence="2" id="KW-0805">Transcription regulation</keyword>
<feature type="compositionally biased region" description="Low complexity" evidence="7">
    <location>
        <begin position="131"/>
        <end position="145"/>
    </location>
</feature>
<gene>
    <name evidence="9" type="ORF">V6N11_024073</name>
</gene>
<sequence>MGLYFLWANGVRLPPAIKGKLASFFYSSWNDTMADDSNKMKKVGEGEPSTRFRGVRRRPWGKYAAEIRDSTRLGGPRLWLGTFDTAEEAARAYDRAAFAMRGASAILNFPDEHIAPSTTTTTNSPPPQPPSSSSSTAPPMASSSTVRENEKGRKDDEVLELEYLDDRLLEELLDFANKETKKD</sequence>
<dbReference type="PROSITE" id="PS51032">
    <property type="entry name" value="AP2_ERF"/>
    <property type="match status" value="1"/>
</dbReference>
<reference evidence="9 10" key="1">
    <citation type="journal article" date="2024" name="G3 (Bethesda)">
        <title>Genome assembly of Hibiscus sabdariffa L. provides insights into metabolisms of medicinal natural products.</title>
        <authorList>
            <person name="Kim T."/>
        </authorList>
    </citation>
    <scope>NUCLEOTIDE SEQUENCE [LARGE SCALE GENOMIC DNA]</scope>
    <source>
        <strain evidence="9">TK-2024</strain>
        <tissue evidence="9">Old leaves</tissue>
    </source>
</reference>
<dbReference type="SUPFAM" id="SSF54171">
    <property type="entry name" value="DNA-binding domain"/>
    <property type="match status" value="1"/>
</dbReference>
<evidence type="ECO:0000256" key="5">
    <source>
        <dbReference type="ARBA" id="ARBA00023242"/>
    </source>
</evidence>
<evidence type="ECO:0000313" key="10">
    <source>
        <dbReference type="Proteomes" id="UP001396334"/>
    </source>
</evidence>
<protein>
    <recommendedName>
        <fullName evidence="8">AP2/ERF domain-containing protein</fullName>
    </recommendedName>
</protein>
<organism evidence="9 10">
    <name type="scientific">Hibiscus sabdariffa</name>
    <name type="common">roselle</name>
    <dbReference type="NCBI Taxonomy" id="183260"/>
    <lineage>
        <taxon>Eukaryota</taxon>
        <taxon>Viridiplantae</taxon>
        <taxon>Streptophyta</taxon>
        <taxon>Embryophyta</taxon>
        <taxon>Tracheophyta</taxon>
        <taxon>Spermatophyta</taxon>
        <taxon>Magnoliopsida</taxon>
        <taxon>eudicotyledons</taxon>
        <taxon>Gunneridae</taxon>
        <taxon>Pentapetalae</taxon>
        <taxon>rosids</taxon>
        <taxon>malvids</taxon>
        <taxon>Malvales</taxon>
        <taxon>Malvaceae</taxon>
        <taxon>Malvoideae</taxon>
        <taxon>Hibiscus</taxon>
    </lineage>
</organism>
<dbReference type="Gene3D" id="3.30.730.10">
    <property type="entry name" value="AP2/ERF domain"/>
    <property type="match status" value="1"/>
</dbReference>
<keyword evidence="10" id="KW-1185">Reference proteome</keyword>
<evidence type="ECO:0000256" key="7">
    <source>
        <dbReference type="SAM" id="MobiDB-lite"/>
    </source>
</evidence>
<feature type="compositionally biased region" description="Basic and acidic residues" evidence="7">
    <location>
        <begin position="147"/>
        <end position="156"/>
    </location>
</feature>
<comment type="caution">
    <text evidence="9">The sequence shown here is derived from an EMBL/GenBank/DDBJ whole genome shotgun (WGS) entry which is preliminary data.</text>
</comment>
<dbReference type="Pfam" id="PF00847">
    <property type="entry name" value="AP2"/>
    <property type="match status" value="1"/>
</dbReference>
<dbReference type="PANTHER" id="PTHR31190">
    <property type="entry name" value="DNA-BINDING DOMAIN"/>
    <property type="match status" value="1"/>
</dbReference>
<dbReference type="InterPro" id="IPR044808">
    <property type="entry name" value="ERF_plant"/>
</dbReference>
<accession>A0ABR2TP29</accession>
<dbReference type="EMBL" id="JBBPBN010000005">
    <property type="protein sequence ID" value="KAK9039240.1"/>
    <property type="molecule type" value="Genomic_DNA"/>
</dbReference>